<feature type="chain" id="PRO_5009445405" evidence="3">
    <location>
        <begin position="19"/>
        <end position="197"/>
    </location>
</feature>
<reference evidence="5" key="1">
    <citation type="submission" date="2016-03" db="EMBL/GenBank/DDBJ databases">
        <authorList>
            <person name="Guldener U."/>
        </authorList>
    </citation>
    <scope>NUCLEOTIDE SEQUENCE [LARGE SCALE GENOMIC DNA]</scope>
    <source>
        <strain evidence="5">04CH-RAC-A.6.1</strain>
    </source>
</reference>
<dbReference type="OrthoDB" id="3554208at2759"/>
<dbReference type="AlphaFoldDB" id="A0A1E1JZ02"/>
<keyword evidence="5" id="KW-1185">Reference proteome</keyword>
<protein>
    <submittedName>
        <fullName evidence="4">Uncharacterized protein</fullName>
    </submittedName>
</protein>
<feature type="region of interest" description="Disordered" evidence="1">
    <location>
        <begin position="132"/>
        <end position="171"/>
    </location>
</feature>
<keyword evidence="3" id="KW-0732">Signal</keyword>
<keyword evidence="2" id="KW-0472">Membrane</keyword>
<feature type="transmembrane region" description="Helical" evidence="2">
    <location>
        <begin position="176"/>
        <end position="196"/>
    </location>
</feature>
<feature type="compositionally biased region" description="Low complexity" evidence="1">
    <location>
        <begin position="159"/>
        <end position="168"/>
    </location>
</feature>
<accession>A0A1E1JZ02</accession>
<keyword evidence="2" id="KW-0812">Transmembrane</keyword>
<evidence type="ECO:0000256" key="2">
    <source>
        <dbReference type="SAM" id="Phobius"/>
    </source>
</evidence>
<dbReference type="Proteomes" id="UP000178912">
    <property type="component" value="Unassembled WGS sequence"/>
</dbReference>
<proteinExistence type="predicted"/>
<feature type="compositionally biased region" description="Gly residues" evidence="1">
    <location>
        <begin position="142"/>
        <end position="158"/>
    </location>
</feature>
<evidence type="ECO:0000313" key="4">
    <source>
        <dbReference type="EMBL" id="CZS91115.1"/>
    </source>
</evidence>
<gene>
    <name evidence="4" type="ORF">RAG0_01885</name>
</gene>
<sequence>MMFNTLFFLPGLLSLTAALTSYELEIPTAVPSSRTIPPSQATVSAQLSSYLAGLATAAPFSSAFSYLAINATASASLSVFEASISSVFANRETLASDYLNGIPGPIRPFFSSVYSVEASILSKNGFATPLTVEPAKSTETGKGSGTGTTGGTGDGGAKGSANGPGKKGAASRETGLGRAGLIAIAGAVGFISLVVAL</sequence>
<name>A0A1E1JZ02_9HELO</name>
<organism evidence="4 5">
    <name type="scientific">Rhynchosporium agropyri</name>
    <dbReference type="NCBI Taxonomy" id="914238"/>
    <lineage>
        <taxon>Eukaryota</taxon>
        <taxon>Fungi</taxon>
        <taxon>Dikarya</taxon>
        <taxon>Ascomycota</taxon>
        <taxon>Pezizomycotina</taxon>
        <taxon>Leotiomycetes</taxon>
        <taxon>Helotiales</taxon>
        <taxon>Ploettnerulaceae</taxon>
        <taxon>Rhynchosporium</taxon>
    </lineage>
</organism>
<evidence type="ECO:0000256" key="1">
    <source>
        <dbReference type="SAM" id="MobiDB-lite"/>
    </source>
</evidence>
<evidence type="ECO:0000256" key="3">
    <source>
        <dbReference type="SAM" id="SignalP"/>
    </source>
</evidence>
<feature type="signal peptide" evidence="3">
    <location>
        <begin position="1"/>
        <end position="18"/>
    </location>
</feature>
<keyword evidence="2" id="KW-1133">Transmembrane helix</keyword>
<dbReference type="EMBL" id="FJUX01000007">
    <property type="protein sequence ID" value="CZS91115.1"/>
    <property type="molecule type" value="Genomic_DNA"/>
</dbReference>
<evidence type="ECO:0000313" key="5">
    <source>
        <dbReference type="Proteomes" id="UP000178912"/>
    </source>
</evidence>